<keyword evidence="1" id="KW-1185">Reference proteome</keyword>
<sequence>MENMSSLSREWLERMASRAVTTLESAFFFAPLQRRSRYQPRPPPEDENGDVEGCLIIKKCANISVFTGWHDYRTFGHLLIQSLKGVSSVDMWILFAHSLVGF</sequence>
<dbReference type="AlphaFoldDB" id="A0A8B9A578"/>
<dbReference type="KEGG" id="pda:120110557"/>
<organism evidence="1 2">
    <name type="scientific">Phoenix dactylifera</name>
    <name type="common">Date palm</name>
    <dbReference type="NCBI Taxonomy" id="42345"/>
    <lineage>
        <taxon>Eukaryota</taxon>
        <taxon>Viridiplantae</taxon>
        <taxon>Streptophyta</taxon>
        <taxon>Embryophyta</taxon>
        <taxon>Tracheophyta</taxon>
        <taxon>Spermatophyta</taxon>
        <taxon>Magnoliopsida</taxon>
        <taxon>Liliopsida</taxon>
        <taxon>Arecaceae</taxon>
        <taxon>Coryphoideae</taxon>
        <taxon>Phoeniceae</taxon>
        <taxon>Phoenix</taxon>
    </lineage>
</organism>
<reference evidence="2" key="2">
    <citation type="submission" date="2025-08" db="UniProtKB">
        <authorList>
            <consortium name="RefSeq"/>
        </authorList>
    </citation>
    <scope>IDENTIFICATION</scope>
    <source>
        <tissue evidence="2">Young leaves</tissue>
    </source>
</reference>
<name>A0A8B9A578_PHODC</name>
<dbReference type="Proteomes" id="UP000228380">
    <property type="component" value="Chromosome 4"/>
</dbReference>
<dbReference type="GeneID" id="120110557"/>
<protein>
    <submittedName>
        <fullName evidence="2">Uncharacterized protein LOC120110557</fullName>
    </submittedName>
</protein>
<evidence type="ECO:0000313" key="1">
    <source>
        <dbReference type="Proteomes" id="UP000228380"/>
    </source>
</evidence>
<accession>A0A8B9A578</accession>
<dbReference type="RefSeq" id="XP_038981790.1">
    <property type="nucleotide sequence ID" value="XM_039125862.1"/>
</dbReference>
<evidence type="ECO:0000313" key="2">
    <source>
        <dbReference type="RefSeq" id="XP_038981790.1"/>
    </source>
</evidence>
<gene>
    <name evidence="2" type="primary">LOC120110557</name>
</gene>
<proteinExistence type="predicted"/>
<reference evidence="1" key="1">
    <citation type="journal article" date="2019" name="Nat. Commun.">
        <title>Genome-wide association mapping of date palm fruit traits.</title>
        <authorList>
            <person name="Hazzouri K.M."/>
            <person name="Gros-Balthazard M."/>
            <person name="Flowers J.M."/>
            <person name="Copetti D."/>
            <person name="Lemansour A."/>
            <person name="Lebrun M."/>
            <person name="Masmoudi K."/>
            <person name="Ferrand S."/>
            <person name="Dhar M.I."/>
            <person name="Fresquez Z.A."/>
            <person name="Rosas U."/>
            <person name="Zhang J."/>
            <person name="Talag J."/>
            <person name="Lee S."/>
            <person name="Kudrna D."/>
            <person name="Powell R.F."/>
            <person name="Leitch I.J."/>
            <person name="Krueger R.R."/>
            <person name="Wing R.A."/>
            <person name="Amiri K.M.A."/>
            <person name="Purugganan M.D."/>
        </authorList>
    </citation>
    <scope>NUCLEOTIDE SEQUENCE [LARGE SCALE GENOMIC DNA]</scope>
    <source>
        <strain evidence="1">cv. Khalas</strain>
    </source>
</reference>